<dbReference type="OMA" id="QEANINY"/>
<proteinExistence type="predicted"/>
<feature type="region of interest" description="Disordered" evidence="2">
    <location>
        <begin position="1"/>
        <end position="29"/>
    </location>
</feature>
<gene>
    <name evidence="3" type="ORF">SS1G_09455</name>
</gene>
<dbReference type="GeneID" id="5486021"/>
<accession>A7EVU6</accession>
<evidence type="ECO:0000256" key="2">
    <source>
        <dbReference type="SAM" id="MobiDB-lite"/>
    </source>
</evidence>
<feature type="coiled-coil region" evidence="1">
    <location>
        <begin position="31"/>
        <end position="65"/>
    </location>
</feature>
<keyword evidence="1" id="KW-0175">Coiled coil</keyword>
<feature type="compositionally biased region" description="Basic residues" evidence="2">
    <location>
        <begin position="14"/>
        <end position="26"/>
    </location>
</feature>
<dbReference type="AlphaFoldDB" id="A7EVU6"/>
<dbReference type="RefSeq" id="XP_001589733.1">
    <property type="nucleotide sequence ID" value="XM_001589683.1"/>
</dbReference>
<dbReference type="InParanoid" id="A7EVU6"/>
<dbReference type="Proteomes" id="UP000001312">
    <property type="component" value="Unassembled WGS sequence"/>
</dbReference>
<evidence type="ECO:0000313" key="3">
    <source>
        <dbReference type="EMBL" id="EDN93588.1"/>
    </source>
</evidence>
<evidence type="ECO:0000256" key="1">
    <source>
        <dbReference type="SAM" id="Coils"/>
    </source>
</evidence>
<protein>
    <submittedName>
        <fullName evidence="3">Uncharacterized protein</fullName>
    </submittedName>
</protein>
<name>A7EVU6_SCLS1</name>
<organism evidence="3 4">
    <name type="scientific">Sclerotinia sclerotiorum (strain ATCC 18683 / 1980 / Ss-1)</name>
    <name type="common">White mold</name>
    <name type="synonym">Whetzelinia sclerotiorum</name>
    <dbReference type="NCBI Taxonomy" id="665079"/>
    <lineage>
        <taxon>Eukaryota</taxon>
        <taxon>Fungi</taxon>
        <taxon>Dikarya</taxon>
        <taxon>Ascomycota</taxon>
        <taxon>Pezizomycotina</taxon>
        <taxon>Leotiomycetes</taxon>
        <taxon>Helotiales</taxon>
        <taxon>Sclerotiniaceae</taxon>
        <taxon>Sclerotinia</taxon>
    </lineage>
</organism>
<keyword evidence="4" id="KW-1185">Reference proteome</keyword>
<dbReference type="HOGENOM" id="CLU_1511467_0_0_1"/>
<dbReference type="EMBL" id="CH476633">
    <property type="protein sequence ID" value="EDN93588.1"/>
    <property type="molecule type" value="Genomic_DNA"/>
</dbReference>
<dbReference type="KEGG" id="ssl:SS1G_09455"/>
<feature type="compositionally biased region" description="Polar residues" evidence="2">
    <location>
        <begin position="1"/>
        <end position="12"/>
    </location>
</feature>
<reference evidence="4" key="1">
    <citation type="journal article" date="2011" name="PLoS Genet.">
        <title>Genomic analysis of the necrotrophic fungal pathogens Sclerotinia sclerotiorum and Botrytis cinerea.</title>
        <authorList>
            <person name="Amselem J."/>
            <person name="Cuomo C.A."/>
            <person name="van Kan J.A."/>
            <person name="Viaud M."/>
            <person name="Benito E.P."/>
            <person name="Couloux A."/>
            <person name="Coutinho P.M."/>
            <person name="de Vries R.P."/>
            <person name="Dyer P.S."/>
            <person name="Fillinger S."/>
            <person name="Fournier E."/>
            <person name="Gout L."/>
            <person name="Hahn M."/>
            <person name="Kohn L."/>
            <person name="Lapalu N."/>
            <person name="Plummer K.M."/>
            <person name="Pradier J.M."/>
            <person name="Quevillon E."/>
            <person name="Sharon A."/>
            <person name="Simon A."/>
            <person name="ten Have A."/>
            <person name="Tudzynski B."/>
            <person name="Tudzynski P."/>
            <person name="Wincker P."/>
            <person name="Andrew M."/>
            <person name="Anthouard V."/>
            <person name="Beever R.E."/>
            <person name="Beffa R."/>
            <person name="Benoit I."/>
            <person name="Bouzid O."/>
            <person name="Brault B."/>
            <person name="Chen Z."/>
            <person name="Choquer M."/>
            <person name="Collemare J."/>
            <person name="Cotton P."/>
            <person name="Danchin E.G."/>
            <person name="Da Silva C."/>
            <person name="Gautier A."/>
            <person name="Giraud C."/>
            <person name="Giraud T."/>
            <person name="Gonzalez C."/>
            <person name="Grossetete S."/>
            <person name="Guldener U."/>
            <person name="Henrissat B."/>
            <person name="Howlett B.J."/>
            <person name="Kodira C."/>
            <person name="Kretschmer M."/>
            <person name="Lappartient A."/>
            <person name="Leroch M."/>
            <person name="Levis C."/>
            <person name="Mauceli E."/>
            <person name="Neuveglise C."/>
            <person name="Oeser B."/>
            <person name="Pearson M."/>
            <person name="Poulain J."/>
            <person name="Poussereau N."/>
            <person name="Quesneville H."/>
            <person name="Rascle C."/>
            <person name="Schumacher J."/>
            <person name="Segurens B."/>
            <person name="Sexton A."/>
            <person name="Silva E."/>
            <person name="Sirven C."/>
            <person name="Soanes D.M."/>
            <person name="Talbot N.J."/>
            <person name="Templeton M."/>
            <person name="Yandava C."/>
            <person name="Yarden O."/>
            <person name="Zeng Q."/>
            <person name="Rollins J.A."/>
            <person name="Lebrun M.H."/>
            <person name="Dickman M."/>
        </authorList>
    </citation>
    <scope>NUCLEOTIDE SEQUENCE [LARGE SCALE GENOMIC DNA]</scope>
    <source>
        <strain evidence="4">ATCC 18683 / 1980 / Ss-1</strain>
    </source>
</reference>
<evidence type="ECO:0000313" key="4">
    <source>
        <dbReference type="Proteomes" id="UP000001312"/>
    </source>
</evidence>
<sequence>MEAHKNSTNQPSKPVRHPIRKRHCSKGKTPMEDLTTIVEDHEANIQNLNLLCGKMEQRIKDMEDILMRSNITDRSPKVVENEIQFQKDEGVDVVKKQQKSADSLRKQKKMFCALGLNPDTKCVSIDLMIASVLNMETVGSNWQIVGVCRIYGIKRSKFCTAQSWRLVGISFWGNFHVR</sequence>